<proteinExistence type="predicted"/>
<gene>
    <name evidence="1" type="ORF">ACFQ1M_06710</name>
</gene>
<dbReference type="Gene3D" id="2.130.10.10">
    <property type="entry name" value="YVTN repeat-like/Quinoprotein amine dehydrogenase"/>
    <property type="match status" value="1"/>
</dbReference>
<accession>A0ABW3CXU7</accession>
<name>A0ABW3CXU7_9FLAO</name>
<dbReference type="RefSeq" id="WP_386405769.1">
    <property type="nucleotide sequence ID" value="NZ_JBHTJH010000004.1"/>
</dbReference>
<reference evidence="2" key="1">
    <citation type="journal article" date="2019" name="Int. J. Syst. Evol. Microbiol.">
        <title>The Global Catalogue of Microorganisms (GCM) 10K type strain sequencing project: providing services to taxonomists for standard genome sequencing and annotation.</title>
        <authorList>
            <consortium name="The Broad Institute Genomics Platform"/>
            <consortium name="The Broad Institute Genome Sequencing Center for Infectious Disease"/>
            <person name="Wu L."/>
            <person name="Ma J."/>
        </authorList>
    </citation>
    <scope>NUCLEOTIDE SEQUENCE [LARGE SCALE GENOMIC DNA]</scope>
    <source>
        <strain evidence="2">CCUG 62952</strain>
    </source>
</reference>
<keyword evidence="2" id="KW-1185">Reference proteome</keyword>
<protein>
    <submittedName>
        <fullName evidence="1">Glutaminyl-peptide cyclotransferase</fullName>
    </submittedName>
</protein>
<dbReference type="PANTHER" id="PTHR31270">
    <property type="entry name" value="GLUTAMINYL-PEPTIDE CYCLOTRANSFERASE"/>
    <property type="match status" value="1"/>
</dbReference>
<evidence type="ECO:0000313" key="2">
    <source>
        <dbReference type="Proteomes" id="UP001596978"/>
    </source>
</evidence>
<dbReference type="SUPFAM" id="SSF63825">
    <property type="entry name" value="YWTD domain"/>
    <property type="match status" value="1"/>
</dbReference>
<sequence length="344" mass="38695">MKFFNLFILFILTIVLANCGGDKKSKISSFTIELVGKKSSFQLGESVSLEIKNPKGKTIDSVQFSLEGRSILETFSITDQKLGEKILTATVFSEGNVEKTTKKVTLLSNTAPKIYTFHVLNEFPHDRDAFTQGLEFYNGYLYEGTGQRGRSSLRKIDHTKGEILKQVALSERYFGEGITILNDKLYQLTWQSKTGFVYDPETLEKLSSFAYGKSREGWGLCNDGKVIYKSDGTEKIWTLDPETLVEKGFIQIYTNKAKIKSVNELEYANGKIYANIWQKNGVAVIDPSNGAVEAVVDFSALKKRVTQHDNLDVLNGVAYNPDTNTFFVTGKNWDKLFEVEIVVE</sequence>
<evidence type="ECO:0000313" key="1">
    <source>
        <dbReference type="EMBL" id="MFD0861892.1"/>
    </source>
</evidence>
<dbReference type="InterPro" id="IPR015943">
    <property type="entry name" value="WD40/YVTN_repeat-like_dom_sf"/>
</dbReference>
<dbReference type="Pfam" id="PF05096">
    <property type="entry name" value="Glu_cyclase_2"/>
    <property type="match status" value="1"/>
</dbReference>
<dbReference type="InterPro" id="IPR007788">
    <property type="entry name" value="QCT"/>
</dbReference>
<dbReference type="PANTHER" id="PTHR31270:SF1">
    <property type="entry name" value="GLUTAMINYL-PEPTIDE CYCLOTRANSFERASE"/>
    <property type="match status" value="1"/>
</dbReference>
<dbReference type="Proteomes" id="UP001596978">
    <property type="component" value="Unassembled WGS sequence"/>
</dbReference>
<dbReference type="EMBL" id="JBHTJH010000004">
    <property type="protein sequence ID" value="MFD0861892.1"/>
    <property type="molecule type" value="Genomic_DNA"/>
</dbReference>
<comment type="caution">
    <text evidence="1">The sequence shown here is derived from an EMBL/GenBank/DDBJ whole genome shotgun (WGS) entry which is preliminary data.</text>
</comment>
<organism evidence="1 2">
    <name type="scientific">Sungkyunkwania multivorans</name>
    <dbReference type="NCBI Taxonomy" id="1173618"/>
    <lineage>
        <taxon>Bacteria</taxon>
        <taxon>Pseudomonadati</taxon>
        <taxon>Bacteroidota</taxon>
        <taxon>Flavobacteriia</taxon>
        <taxon>Flavobacteriales</taxon>
        <taxon>Flavobacteriaceae</taxon>
        <taxon>Sungkyunkwania</taxon>
    </lineage>
</organism>